<gene>
    <name evidence="2" type="primary">SPAC4H3.07c</name>
    <name evidence="2" type="ORF">LOC62_06G008520</name>
</gene>
<dbReference type="RefSeq" id="XP_062631041.1">
    <property type="nucleotide sequence ID" value="XM_062775057.1"/>
</dbReference>
<dbReference type="PANTHER" id="PTHR44086:SF10">
    <property type="entry name" value="THIOSULFATE SULFURTRANSFERASE_RHODANESE-LIKE DOMAIN-CONTAINING PROTEIN 3"/>
    <property type="match status" value="1"/>
</dbReference>
<name>A0AAF0YE16_9TREE</name>
<protein>
    <submittedName>
        <fullName evidence="2">Thiosulfate sulfurtransferase, mitochondrial</fullName>
    </submittedName>
</protein>
<organism evidence="2 3">
    <name type="scientific">Vanrija pseudolonga</name>
    <dbReference type="NCBI Taxonomy" id="143232"/>
    <lineage>
        <taxon>Eukaryota</taxon>
        <taxon>Fungi</taxon>
        <taxon>Dikarya</taxon>
        <taxon>Basidiomycota</taxon>
        <taxon>Agaricomycotina</taxon>
        <taxon>Tremellomycetes</taxon>
        <taxon>Trichosporonales</taxon>
        <taxon>Trichosporonaceae</taxon>
        <taxon>Vanrija</taxon>
    </lineage>
</organism>
<dbReference type="InterPro" id="IPR036873">
    <property type="entry name" value="Rhodanese-like_dom_sf"/>
</dbReference>
<evidence type="ECO:0000259" key="1">
    <source>
        <dbReference type="SMART" id="SM00450"/>
    </source>
</evidence>
<dbReference type="Gene3D" id="3.40.250.10">
    <property type="entry name" value="Rhodanese-like domain"/>
    <property type="match status" value="1"/>
</dbReference>
<accession>A0AAF0YE16</accession>
<dbReference type="SMART" id="SM00450">
    <property type="entry name" value="RHOD"/>
    <property type="match status" value="1"/>
</dbReference>
<proteinExistence type="predicted"/>
<evidence type="ECO:0000313" key="3">
    <source>
        <dbReference type="Proteomes" id="UP000827549"/>
    </source>
</evidence>
<dbReference type="GO" id="GO:0005739">
    <property type="term" value="C:mitochondrion"/>
    <property type="evidence" value="ECO:0007669"/>
    <property type="project" value="TreeGrafter"/>
</dbReference>
<dbReference type="GO" id="GO:0004792">
    <property type="term" value="F:thiosulfate-cyanide sulfurtransferase activity"/>
    <property type="evidence" value="ECO:0007669"/>
    <property type="project" value="TreeGrafter"/>
</dbReference>
<dbReference type="Pfam" id="PF00581">
    <property type="entry name" value="Rhodanese"/>
    <property type="match status" value="1"/>
</dbReference>
<reference evidence="2" key="1">
    <citation type="submission" date="2023-10" db="EMBL/GenBank/DDBJ databases">
        <authorList>
            <person name="Noh H."/>
        </authorList>
    </citation>
    <scope>NUCLEOTIDE SEQUENCE</scope>
    <source>
        <strain evidence="2">DUCC4014</strain>
    </source>
</reference>
<dbReference type="InterPro" id="IPR001763">
    <property type="entry name" value="Rhodanese-like_dom"/>
</dbReference>
<evidence type="ECO:0000313" key="2">
    <source>
        <dbReference type="EMBL" id="WOO85015.1"/>
    </source>
</evidence>
<dbReference type="Proteomes" id="UP000827549">
    <property type="component" value="Chromosome 6"/>
</dbReference>
<dbReference type="GeneID" id="87811685"/>
<feature type="domain" description="Rhodanese" evidence="1">
    <location>
        <begin position="76"/>
        <end position="188"/>
    </location>
</feature>
<dbReference type="EMBL" id="CP086719">
    <property type="protein sequence ID" value="WOO85015.1"/>
    <property type="molecule type" value="Genomic_DNA"/>
</dbReference>
<dbReference type="SUPFAM" id="SSF52821">
    <property type="entry name" value="Rhodanese/Cell cycle control phosphatase"/>
    <property type="match status" value="1"/>
</dbReference>
<dbReference type="AlphaFoldDB" id="A0AAF0YE16"/>
<keyword evidence="3" id="KW-1185">Reference proteome</keyword>
<dbReference type="PANTHER" id="PTHR44086">
    <property type="entry name" value="THIOSULFATE SULFURTRANSFERASE RDL2, MITOCHONDRIAL-RELATED"/>
    <property type="match status" value="1"/>
</dbReference>
<sequence>MSSSVLRTAMRRAAAVSETTLNVARSRATPVLLRASPVPIARAATPSTAAASARAFSTSPVSFKVKRDAWAANPTIGYDEVKKLADQPNDNVLLIDTREPDEVINGTIPSAVILPLSRLEAALSPKFNPGDFQREFAFAKPLPEQNMVFFCRSGRRSGLACEIAEREGYPNVRNYVGSYLEWEDKSKKEGNDNW</sequence>